<dbReference type="STRING" id="105231.A0A1Y1IR99"/>
<dbReference type="AlphaFoldDB" id="A0A1Y1IR99"/>
<feature type="compositionally biased region" description="Gly residues" evidence="1">
    <location>
        <begin position="11"/>
        <end position="26"/>
    </location>
</feature>
<dbReference type="OrthoDB" id="6776856at2759"/>
<feature type="domain" description="Retroviral polymerase SH3-like" evidence="2">
    <location>
        <begin position="133"/>
        <end position="179"/>
    </location>
</feature>
<reference evidence="3 4" key="1">
    <citation type="journal article" date="2014" name="Nat. Commun.">
        <title>Klebsormidium flaccidum genome reveals primary factors for plant terrestrial adaptation.</title>
        <authorList>
            <person name="Hori K."/>
            <person name="Maruyama F."/>
            <person name="Fujisawa T."/>
            <person name="Togashi T."/>
            <person name="Yamamoto N."/>
            <person name="Seo M."/>
            <person name="Sato S."/>
            <person name="Yamada T."/>
            <person name="Mori H."/>
            <person name="Tajima N."/>
            <person name="Moriyama T."/>
            <person name="Ikeuchi M."/>
            <person name="Watanabe M."/>
            <person name="Wada H."/>
            <person name="Kobayashi K."/>
            <person name="Saito M."/>
            <person name="Masuda T."/>
            <person name="Sasaki-Sekimoto Y."/>
            <person name="Mashiguchi K."/>
            <person name="Awai K."/>
            <person name="Shimojima M."/>
            <person name="Masuda S."/>
            <person name="Iwai M."/>
            <person name="Nobusawa T."/>
            <person name="Narise T."/>
            <person name="Kondo S."/>
            <person name="Saito H."/>
            <person name="Sato R."/>
            <person name="Murakawa M."/>
            <person name="Ihara Y."/>
            <person name="Oshima-Yamada Y."/>
            <person name="Ohtaka K."/>
            <person name="Satoh M."/>
            <person name="Sonobe K."/>
            <person name="Ishii M."/>
            <person name="Ohtani R."/>
            <person name="Kanamori-Sato M."/>
            <person name="Honoki R."/>
            <person name="Miyazaki D."/>
            <person name="Mochizuki H."/>
            <person name="Umetsu J."/>
            <person name="Higashi K."/>
            <person name="Shibata D."/>
            <person name="Kamiya Y."/>
            <person name="Sato N."/>
            <person name="Nakamura Y."/>
            <person name="Tabata S."/>
            <person name="Ida S."/>
            <person name="Kurokawa K."/>
            <person name="Ohta H."/>
        </authorList>
    </citation>
    <scope>NUCLEOTIDE SEQUENCE [LARGE SCALE GENOMIC DNA]</scope>
    <source>
        <strain evidence="3 4">NIES-2285</strain>
    </source>
</reference>
<proteinExistence type="predicted"/>
<name>A0A1Y1IR99_KLENI</name>
<organism evidence="3 4">
    <name type="scientific">Klebsormidium nitens</name>
    <name type="common">Green alga</name>
    <name type="synonym">Ulothrix nitens</name>
    <dbReference type="NCBI Taxonomy" id="105231"/>
    <lineage>
        <taxon>Eukaryota</taxon>
        <taxon>Viridiplantae</taxon>
        <taxon>Streptophyta</taxon>
        <taxon>Klebsormidiophyceae</taxon>
        <taxon>Klebsormidiales</taxon>
        <taxon>Klebsormidiaceae</taxon>
        <taxon>Klebsormidium</taxon>
    </lineage>
</organism>
<feature type="compositionally biased region" description="Basic and acidic residues" evidence="1">
    <location>
        <begin position="32"/>
        <end position="49"/>
    </location>
</feature>
<keyword evidence="4" id="KW-1185">Reference proteome</keyword>
<dbReference type="OMA" id="FHIPVAW"/>
<evidence type="ECO:0000259" key="2">
    <source>
        <dbReference type="Pfam" id="PF25597"/>
    </source>
</evidence>
<dbReference type="EMBL" id="DF238312">
    <property type="protein sequence ID" value="GAQ93214.1"/>
    <property type="molecule type" value="Genomic_DNA"/>
</dbReference>
<dbReference type="PANTHER" id="PTHR42648">
    <property type="entry name" value="TRANSPOSASE, PUTATIVE-RELATED"/>
    <property type="match status" value="1"/>
</dbReference>
<evidence type="ECO:0000256" key="1">
    <source>
        <dbReference type="SAM" id="MobiDB-lite"/>
    </source>
</evidence>
<evidence type="ECO:0000313" key="3">
    <source>
        <dbReference type="EMBL" id="GAQ93214.1"/>
    </source>
</evidence>
<evidence type="ECO:0000313" key="4">
    <source>
        <dbReference type="Proteomes" id="UP000054558"/>
    </source>
</evidence>
<feature type="region of interest" description="Disordered" evidence="1">
    <location>
        <begin position="1"/>
        <end position="49"/>
    </location>
</feature>
<gene>
    <name evidence="3" type="ORF">KFL_013630010</name>
</gene>
<dbReference type="InterPro" id="IPR057670">
    <property type="entry name" value="SH3_retrovirus"/>
</dbReference>
<protein>
    <recommendedName>
        <fullName evidence="2">Retroviral polymerase SH3-like domain-containing protein</fullName>
    </recommendedName>
</protein>
<dbReference type="PANTHER" id="PTHR42648:SF28">
    <property type="entry name" value="TRANSPOSON-ENCODED PROTEIN WITH RIBONUCLEASE H-LIKE AND RETROVIRUS ZINC FINGER-LIKE DOMAINS"/>
    <property type="match status" value="1"/>
</dbReference>
<sequence length="187" mass="21147">SVFARLELQGGANGPGQEEGQGGANGPGQEVRQQRNDGPPREERDGTLHHGEALFRTKRFHIPVAWTLEGRARALLEDTRLEPELWAETMVLTNYNRGSSSGHGKTPWEMFYAPTWRKPNLSHLWRVFGAQANIHVPKGNRKKMEPVSERGVFLGFDLNFKSYRVLRERDGRLLTFRDIIGMSAGLL</sequence>
<dbReference type="InterPro" id="IPR039537">
    <property type="entry name" value="Retrotran_Ty1/copia-like"/>
</dbReference>
<dbReference type="Proteomes" id="UP000054558">
    <property type="component" value="Unassembled WGS sequence"/>
</dbReference>
<dbReference type="Pfam" id="PF25597">
    <property type="entry name" value="SH3_retrovirus"/>
    <property type="match status" value="1"/>
</dbReference>
<feature type="non-terminal residue" evidence="3">
    <location>
        <position position="1"/>
    </location>
</feature>
<accession>A0A1Y1IR99</accession>